<dbReference type="Gene3D" id="1.20.1310.10">
    <property type="entry name" value="Cullin Repeats"/>
    <property type="match status" value="4"/>
</dbReference>
<dbReference type="Gene3D" id="1.10.10.10">
    <property type="entry name" value="Winged helix-like DNA-binding domain superfamily/Winged helix DNA-binding domain"/>
    <property type="match status" value="1"/>
</dbReference>
<dbReference type="InterPro" id="IPR045093">
    <property type="entry name" value="Cullin"/>
</dbReference>
<accession>A0AAV9IE34</accession>
<keyword evidence="8" id="KW-1185">Reference proteome</keyword>
<dbReference type="EMBL" id="JANCYU010000032">
    <property type="protein sequence ID" value="KAK4525617.1"/>
    <property type="molecule type" value="Genomic_DNA"/>
</dbReference>
<dbReference type="SMART" id="SM00182">
    <property type="entry name" value="CULLIN"/>
    <property type="match status" value="1"/>
</dbReference>
<dbReference type="Pfam" id="PF26557">
    <property type="entry name" value="Cullin_AB"/>
    <property type="match status" value="1"/>
</dbReference>
<dbReference type="SUPFAM" id="SSF75632">
    <property type="entry name" value="Cullin homology domain"/>
    <property type="match status" value="1"/>
</dbReference>
<dbReference type="Proteomes" id="UP001300502">
    <property type="component" value="Unassembled WGS sequence"/>
</dbReference>
<dbReference type="Gene3D" id="3.30.230.130">
    <property type="entry name" value="Cullin, Chain C, Domain 2"/>
    <property type="match status" value="1"/>
</dbReference>
<dbReference type="GO" id="GO:0031625">
    <property type="term" value="F:ubiquitin protein ligase binding"/>
    <property type="evidence" value="ECO:0007669"/>
    <property type="project" value="InterPro"/>
</dbReference>
<dbReference type="InterPro" id="IPR036390">
    <property type="entry name" value="WH_DNA-bd_sf"/>
</dbReference>
<dbReference type="InterPro" id="IPR059120">
    <property type="entry name" value="Cullin-like_AB"/>
</dbReference>
<sequence length="854" mass="98933">MRTANETTEASNWSQLRSATISCLRYGNQFVETQNLTKYYSMVYTLCCDTDRPGGEQLYRWLKKTLSEYTKEVFQELTNSKSYIAFRSARKQRRESCCEKQPFLKSQVEEGSDCSTQSGECETDNFVQLRKYATLWESYCAGLQAVSTIFSYLERSWIAERTKGRVLETRGVFDIYTLGVLTWKDQLFRNIRDWILRNTLTYIFYLRQSKFDICVVQTVVHSLLRMGTVEAIALEEDSEEEDLALSMYRNKFEKPFLEDTSRYYQKLGMELRAKYSDRDFLRQVEVCLNEEQRLSEQFCHPSSITLLRSRCEDALIVKHLDVIYSLSDLYLRDSKEEELRLVYRLLSRVPGALKPVQDSLKAILIERGNQSLSPFKQRIESNMMPTSPLLSGKQETGKERKEQLSGLEKSMMEYDALAEQEAESFVNTAWNIYIHSKKLVEEAFLNDEGFVLALEQGCNKFVNGVSSAPHLLARFCHKMLQRTESGSDFTEEERENRLVKVTRLFRLLEEKDLFQRLYSVKLARRLIHGTSASTDAEEEMLSRLRETCGQDYVSQLQRMFTDCQTSREEVSSFRSSPYGGIPLGFEFSVMVLTAGSWPIDPSKNSYKEYNMSYSDIHSLPNIFSKALEAFSEYYSEKYEGRRLMWLHSLSKVDLRANLWSHHPSSKSWCELQVSLPQALILLRYNDCITSTLLELRETTGLEAEEVERSLRILIGCGVLRISNSNVEGMSDPTSWKGMEDTISISLNDEFSPKRRKMKLANLLEPEMNKESNDLEGSRRKMEEDRRLQIQACLVRIMKSCRRATLSYLIGETITLLSHRFKAAVSDIKVNLESLIEKDYIVKVDGATDTFEYVA</sequence>
<dbReference type="PROSITE" id="PS50069">
    <property type="entry name" value="CULLIN_2"/>
    <property type="match status" value="1"/>
</dbReference>
<comment type="similarity">
    <text evidence="1 4 5">Belongs to the cullin family.</text>
</comment>
<reference evidence="7 8" key="1">
    <citation type="submission" date="2022-07" db="EMBL/GenBank/DDBJ databases">
        <title>Genome-wide signatures of adaptation to extreme environments.</title>
        <authorList>
            <person name="Cho C.H."/>
            <person name="Yoon H.S."/>
        </authorList>
    </citation>
    <scope>NUCLEOTIDE SEQUENCE [LARGE SCALE GENOMIC DNA]</scope>
    <source>
        <strain evidence="7 8">108.79 E11</strain>
    </source>
</reference>
<dbReference type="GO" id="GO:0006511">
    <property type="term" value="P:ubiquitin-dependent protein catabolic process"/>
    <property type="evidence" value="ECO:0007669"/>
    <property type="project" value="InterPro"/>
</dbReference>
<evidence type="ECO:0000313" key="8">
    <source>
        <dbReference type="Proteomes" id="UP001300502"/>
    </source>
</evidence>
<evidence type="ECO:0000313" key="7">
    <source>
        <dbReference type="EMBL" id="KAK4525617.1"/>
    </source>
</evidence>
<keyword evidence="3" id="KW-0832">Ubl conjugation</keyword>
<evidence type="ECO:0000256" key="4">
    <source>
        <dbReference type="PROSITE-ProRule" id="PRU00330"/>
    </source>
</evidence>
<dbReference type="PANTHER" id="PTHR11932">
    <property type="entry name" value="CULLIN"/>
    <property type="match status" value="1"/>
</dbReference>
<dbReference type="SMART" id="SM00884">
    <property type="entry name" value="Cullin_Nedd8"/>
    <property type="match status" value="1"/>
</dbReference>
<proteinExistence type="inferred from homology"/>
<dbReference type="SUPFAM" id="SSF74788">
    <property type="entry name" value="Cullin repeat-like"/>
    <property type="match status" value="1"/>
</dbReference>
<evidence type="ECO:0000256" key="3">
    <source>
        <dbReference type="ARBA" id="ARBA00022843"/>
    </source>
</evidence>
<evidence type="ECO:0000256" key="2">
    <source>
        <dbReference type="ARBA" id="ARBA00022499"/>
    </source>
</evidence>
<organism evidence="7 8">
    <name type="scientific">Galdieria yellowstonensis</name>
    <dbReference type="NCBI Taxonomy" id="3028027"/>
    <lineage>
        <taxon>Eukaryota</taxon>
        <taxon>Rhodophyta</taxon>
        <taxon>Bangiophyceae</taxon>
        <taxon>Galdieriales</taxon>
        <taxon>Galdieriaceae</taxon>
        <taxon>Galdieria</taxon>
    </lineage>
</organism>
<dbReference type="AlphaFoldDB" id="A0AAV9IE34"/>
<dbReference type="FunFam" id="1.20.1310.10:FF:000002">
    <property type="entry name" value="cullin-3 isoform X1"/>
    <property type="match status" value="1"/>
</dbReference>
<dbReference type="InterPro" id="IPR016159">
    <property type="entry name" value="Cullin_repeat-like_dom_sf"/>
</dbReference>
<keyword evidence="2" id="KW-1017">Isopeptide bond</keyword>
<dbReference type="InterPro" id="IPR001373">
    <property type="entry name" value="Cullin_N"/>
</dbReference>
<evidence type="ECO:0000256" key="1">
    <source>
        <dbReference type="ARBA" id="ARBA00006019"/>
    </source>
</evidence>
<dbReference type="Pfam" id="PF00888">
    <property type="entry name" value="Cullin"/>
    <property type="match status" value="1"/>
</dbReference>
<dbReference type="InterPro" id="IPR016158">
    <property type="entry name" value="Cullin_homology"/>
</dbReference>
<evidence type="ECO:0000256" key="5">
    <source>
        <dbReference type="RuleBase" id="RU003829"/>
    </source>
</evidence>
<comment type="caution">
    <text evidence="7">The sequence shown here is derived from an EMBL/GenBank/DDBJ whole genome shotgun (WGS) entry which is preliminary data.</text>
</comment>
<evidence type="ECO:0000259" key="6">
    <source>
        <dbReference type="PROSITE" id="PS50069"/>
    </source>
</evidence>
<protein>
    <recommendedName>
        <fullName evidence="6">Cullin family profile domain-containing protein</fullName>
    </recommendedName>
</protein>
<dbReference type="InterPro" id="IPR019559">
    <property type="entry name" value="Cullin_neddylation_domain"/>
</dbReference>
<gene>
    <name evidence="7" type="ORF">GAYE_SCF15G3526</name>
</gene>
<dbReference type="SUPFAM" id="SSF46785">
    <property type="entry name" value="Winged helix' DNA-binding domain"/>
    <property type="match status" value="1"/>
</dbReference>
<name>A0AAV9IE34_9RHOD</name>
<dbReference type="InterPro" id="IPR036388">
    <property type="entry name" value="WH-like_DNA-bd_sf"/>
</dbReference>
<dbReference type="InterPro" id="IPR036317">
    <property type="entry name" value="Cullin_homology_sf"/>
</dbReference>
<dbReference type="Pfam" id="PF10557">
    <property type="entry name" value="Cullin_Nedd8"/>
    <property type="match status" value="1"/>
</dbReference>
<feature type="domain" description="Cullin family profile" evidence="6">
    <location>
        <begin position="467"/>
        <end position="714"/>
    </location>
</feature>